<sequence length="143" mass="16576">MWEFIDKGYTLLEDEASVKSIVSQIKRYGKTLEDSHQALLLALKDVENNDARSWLLDNGASNHMYEDKEIFVLLDEEMYGKVSFTKSLTLQIYGKAIILISSEYGFHKLVTIIYYMPQLKSNCLSLGQILKRGCEIHMKYFCF</sequence>
<name>A0ACB7HFR0_MANES</name>
<proteinExistence type="predicted"/>
<dbReference type="Proteomes" id="UP000091857">
    <property type="component" value="Chromosome 7"/>
</dbReference>
<keyword evidence="2" id="KW-1185">Reference proteome</keyword>
<organism evidence="1 2">
    <name type="scientific">Manihot esculenta</name>
    <name type="common">Cassava</name>
    <name type="synonym">Jatropha manihot</name>
    <dbReference type="NCBI Taxonomy" id="3983"/>
    <lineage>
        <taxon>Eukaryota</taxon>
        <taxon>Viridiplantae</taxon>
        <taxon>Streptophyta</taxon>
        <taxon>Embryophyta</taxon>
        <taxon>Tracheophyta</taxon>
        <taxon>Spermatophyta</taxon>
        <taxon>Magnoliopsida</taxon>
        <taxon>eudicotyledons</taxon>
        <taxon>Gunneridae</taxon>
        <taxon>Pentapetalae</taxon>
        <taxon>rosids</taxon>
        <taxon>fabids</taxon>
        <taxon>Malpighiales</taxon>
        <taxon>Euphorbiaceae</taxon>
        <taxon>Crotonoideae</taxon>
        <taxon>Manihoteae</taxon>
        <taxon>Manihot</taxon>
    </lineage>
</organism>
<protein>
    <submittedName>
        <fullName evidence="1">Uncharacterized protein</fullName>
    </submittedName>
</protein>
<dbReference type="EMBL" id="CM004393">
    <property type="protein sequence ID" value="KAG8650829.1"/>
    <property type="molecule type" value="Genomic_DNA"/>
</dbReference>
<accession>A0ACB7HFR0</accession>
<comment type="caution">
    <text evidence="1">The sequence shown here is derived from an EMBL/GenBank/DDBJ whole genome shotgun (WGS) entry which is preliminary data.</text>
</comment>
<gene>
    <name evidence="1" type="ORF">MANES_07G075742v8</name>
</gene>
<evidence type="ECO:0000313" key="1">
    <source>
        <dbReference type="EMBL" id="KAG8650829.1"/>
    </source>
</evidence>
<evidence type="ECO:0000313" key="2">
    <source>
        <dbReference type="Proteomes" id="UP000091857"/>
    </source>
</evidence>
<reference evidence="2" key="1">
    <citation type="journal article" date="2016" name="Nat. Biotechnol.">
        <title>Sequencing wild and cultivated cassava and related species reveals extensive interspecific hybridization and genetic diversity.</title>
        <authorList>
            <person name="Bredeson J.V."/>
            <person name="Lyons J.B."/>
            <person name="Prochnik S.E."/>
            <person name="Wu G.A."/>
            <person name="Ha C.M."/>
            <person name="Edsinger-Gonzales E."/>
            <person name="Grimwood J."/>
            <person name="Schmutz J."/>
            <person name="Rabbi I.Y."/>
            <person name="Egesi C."/>
            <person name="Nauluvula P."/>
            <person name="Lebot V."/>
            <person name="Ndunguru J."/>
            <person name="Mkamilo G."/>
            <person name="Bart R.S."/>
            <person name="Setter T.L."/>
            <person name="Gleadow R.M."/>
            <person name="Kulakow P."/>
            <person name="Ferguson M.E."/>
            <person name="Rounsley S."/>
            <person name="Rokhsar D.S."/>
        </authorList>
    </citation>
    <scope>NUCLEOTIDE SEQUENCE [LARGE SCALE GENOMIC DNA]</scope>
    <source>
        <strain evidence="2">cv. AM560-2</strain>
    </source>
</reference>